<feature type="compositionally biased region" description="Polar residues" evidence="1">
    <location>
        <begin position="43"/>
        <end position="53"/>
    </location>
</feature>
<evidence type="ECO:0000313" key="2">
    <source>
        <dbReference type="EMBL" id="CAB9506563.1"/>
    </source>
</evidence>
<dbReference type="EMBL" id="CAICTM010000270">
    <property type="protein sequence ID" value="CAB9506563.1"/>
    <property type="molecule type" value="Genomic_DNA"/>
</dbReference>
<evidence type="ECO:0000313" key="3">
    <source>
        <dbReference type="Proteomes" id="UP001153069"/>
    </source>
</evidence>
<comment type="caution">
    <text evidence="2">The sequence shown here is derived from an EMBL/GenBank/DDBJ whole genome shotgun (WGS) entry which is preliminary data.</text>
</comment>
<feature type="region of interest" description="Disordered" evidence="1">
    <location>
        <begin position="97"/>
        <end position="148"/>
    </location>
</feature>
<reference evidence="2" key="1">
    <citation type="submission" date="2020-06" db="EMBL/GenBank/DDBJ databases">
        <authorList>
            <consortium name="Plant Systems Biology data submission"/>
        </authorList>
    </citation>
    <scope>NUCLEOTIDE SEQUENCE</scope>
    <source>
        <strain evidence="2">D6</strain>
    </source>
</reference>
<name>A0A9N8HDT1_9STRA</name>
<feature type="compositionally biased region" description="Low complexity" evidence="1">
    <location>
        <begin position="126"/>
        <end position="140"/>
    </location>
</feature>
<gene>
    <name evidence="2" type="ORF">SEMRO_271_G104520.1</name>
</gene>
<organism evidence="2 3">
    <name type="scientific">Seminavis robusta</name>
    <dbReference type="NCBI Taxonomy" id="568900"/>
    <lineage>
        <taxon>Eukaryota</taxon>
        <taxon>Sar</taxon>
        <taxon>Stramenopiles</taxon>
        <taxon>Ochrophyta</taxon>
        <taxon>Bacillariophyta</taxon>
        <taxon>Bacillariophyceae</taxon>
        <taxon>Bacillariophycidae</taxon>
        <taxon>Naviculales</taxon>
        <taxon>Naviculaceae</taxon>
        <taxon>Seminavis</taxon>
    </lineage>
</organism>
<sequence>MTNLPLHFYLRDLIGSCPELPQVVADNPRCGACDQDQHYPPAHNNNNNMSLDCSTHSTSSQHSSRWDSMPKAIMDNRMRYPSRDPVAAVHKNDPRLTLKQPKRTGSFETNFALKDGLLPPRNRGRSSASTASSSSLQSSGSHHRNTIILPTQPRSGVHEILDQAMDELQLNNSPQHV</sequence>
<feature type="compositionally biased region" description="Low complexity" evidence="1">
    <location>
        <begin position="54"/>
        <end position="63"/>
    </location>
</feature>
<proteinExistence type="predicted"/>
<accession>A0A9N8HDT1</accession>
<protein>
    <submittedName>
        <fullName evidence="2">Uncharacterized protein</fullName>
    </submittedName>
</protein>
<evidence type="ECO:0000256" key="1">
    <source>
        <dbReference type="SAM" id="MobiDB-lite"/>
    </source>
</evidence>
<dbReference type="Proteomes" id="UP001153069">
    <property type="component" value="Unassembled WGS sequence"/>
</dbReference>
<dbReference type="AlphaFoldDB" id="A0A9N8HDT1"/>
<feature type="region of interest" description="Disordered" evidence="1">
    <location>
        <begin position="41"/>
        <end position="67"/>
    </location>
</feature>
<keyword evidence="3" id="KW-1185">Reference proteome</keyword>